<protein>
    <submittedName>
        <fullName evidence="14">CBS domain containing-hemolysin-like protein</fullName>
    </submittedName>
</protein>
<dbReference type="GO" id="GO:0005886">
    <property type="term" value="C:plasma membrane"/>
    <property type="evidence" value="ECO:0007669"/>
    <property type="project" value="UniProtKB-SubCell"/>
</dbReference>
<evidence type="ECO:0000313" key="15">
    <source>
        <dbReference type="Proteomes" id="UP000520814"/>
    </source>
</evidence>
<dbReference type="SMART" id="SM01091">
    <property type="entry name" value="CorC_HlyC"/>
    <property type="match status" value="1"/>
</dbReference>
<keyword evidence="8 10" id="KW-0472">Membrane</keyword>
<evidence type="ECO:0000256" key="7">
    <source>
        <dbReference type="ARBA" id="ARBA00023122"/>
    </source>
</evidence>
<dbReference type="RefSeq" id="WP_184202307.1">
    <property type="nucleotide sequence ID" value="NZ_JACHGW010000004.1"/>
</dbReference>
<keyword evidence="5" id="KW-0677">Repeat</keyword>
<evidence type="ECO:0000256" key="2">
    <source>
        <dbReference type="ARBA" id="ARBA00006337"/>
    </source>
</evidence>
<feature type="domain" description="CBS" evidence="12">
    <location>
        <begin position="291"/>
        <end position="348"/>
    </location>
</feature>
<name>A0A7W9STV4_ARMRO</name>
<dbReference type="EMBL" id="JACHGW010000004">
    <property type="protein sequence ID" value="MBB6052730.1"/>
    <property type="molecule type" value="Genomic_DNA"/>
</dbReference>
<dbReference type="InterPro" id="IPR005170">
    <property type="entry name" value="Transptr-assoc_dom"/>
</dbReference>
<sequence>MDPASIPPTILLASSLLVLLLILLMGAFAMAEAALLSLRSTRVEQLVEEGRRGAKAVQTLLENQPRMIATTQVGVTLCGFTAAAVAATVLSHPLVPLVQSVLHDRNNDYSRVVASAIITIPVAVLAMALGGMLPKTLALQAPDHWAMRLAPLVRACTTLFTPFSALILGLARTIAPQARFEAPMMTRGEFEKFVDDQGKGGGIDEDEEEIIKNIIEISETEVREVMTPRVDMAAVPVTSPPEKVVELILASGHSRIAVYAGTIDNVIGILHAKDLLRLLAGEDRPLNIGKLIRPPYFVPENRRVADLLEHMRHSHQQLAIVQDEYAGTAGIVTIEDLLEEIVGEIKDEYDVDEPEFKVLSPTETLFDSRLSLDDINERLGTALEHEDYTTIGGYVFGMLGHEAAVGERVVTEGVEFVVEKLEGRRIKTIRATRLPEPLLPSPPVDED</sequence>
<reference evidence="14 15" key="1">
    <citation type="submission" date="2020-08" db="EMBL/GenBank/DDBJ databases">
        <title>Genomic Encyclopedia of Type Strains, Phase IV (KMG-IV): sequencing the most valuable type-strain genomes for metagenomic binning, comparative biology and taxonomic classification.</title>
        <authorList>
            <person name="Goeker M."/>
        </authorList>
    </citation>
    <scope>NUCLEOTIDE SEQUENCE [LARGE SCALE GENOMIC DNA]</scope>
    <source>
        <strain evidence="14 15">DSM 23562</strain>
    </source>
</reference>
<dbReference type="PANTHER" id="PTHR43099:SF2">
    <property type="entry name" value="UPF0053 PROTEIN YRKA"/>
    <property type="match status" value="1"/>
</dbReference>
<proteinExistence type="inferred from homology"/>
<dbReference type="InterPro" id="IPR044751">
    <property type="entry name" value="Ion_transp-like_CBS"/>
</dbReference>
<comment type="similarity">
    <text evidence="2">Belongs to the UPF0053 family.</text>
</comment>
<gene>
    <name evidence="14" type="ORF">HNQ39_004551</name>
</gene>
<evidence type="ECO:0000259" key="12">
    <source>
        <dbReference type="PROSITE" id="PS51371"/>
    </source>
</evidence>
<dbReference type="CDD" id="cd04590">
    <property type="entry name" value="CBS_pair_CorC_HlyC_assoc"/>
    <property type="match status" value="1"/>
</dbReference>
<feature type="domain" description="CNNM transmembrane" evidence="13">
    <location>
        <begin position="7"/>
        <end position="207"/>
    </location>
</feature>
<dbReference type="FunFam" id="3.10.580.10:FF:000002">
    <property type="entry name" value="Magnesium/cobalt efflux protein CorC"/>
    <property type="match status" value="1"/>
</dbReference>
<dbReference type="Proteomes" id="UP000520814">
    <property type="component" value="Unassembled WGS sequence"/>
</dbReference>
<accession>A0A7W9STV4</accession>
<keyword evidence="7 9" id="KW-0129">CBS domain</keyword>
<evidence type="ECO:0000256" key="6">
    <source>
        <dbReference type="ARBA" id="ARBA00022989"/>
    </source>
</evidence>
<dbReference type="InterPro" id="IPR002550">
    <property type="entry name" value="CNNM"/>
</dbReference>
<dbReference type="InterPro" id="IPR016169">
    <property type="entry name" value="FAD-bd_PCMH_sub2"/>
</dbReference>
<dbReference type="GO" id="GO:0050660">
    <property type="term" value="F:flavin adenine dinucleotide binding"/>
    <property type="evidence" value="ECO:0007669"/>
    <property type="project" value="InterPro"/>
</dbReference>
<evidence type="ECO:0000313" key="14">
    <source>
        <dbReference type="EMBL" id="MBB6052730.1"/>
    </source>
</evidence>
<dbReference type="InterPro" id="IPR046342">
    <property type="entry name" value="CBS_dom_sf"/>
</dbReference>
<feature type="transmembrane region" description="Helical" evidence="11">
    <location>
        <begin position="152"/>
        <end position="175"/>
    </location>
</feature>
<evidence type="ECO:0000256" key="9">
    <source>
        <dbReference type="PROSITE-ProRule" id="PRU00703"/>
    </source>
</evidence>
<comment type="caution">
    <text evidence="14">The sequence shown here is derived from an EMBL/GenBank/DDBJ whole genome shotgun (WGS) entry which is preliminary data.</text>
</comment>
<keyword evidence="3" id="KW-1003">Cell membrane</keyword>
<evidence type="ECO:0000256" key="1">
    <source>
        <dbReference type="ARBA" id="ARBA00004651"/>
    </source>
</evidence>
<dbReference type="SMART" id="SM00116">
    <property type="entry name" value="CBS"/>
    <property type="match status" value="2"/>
</dbReference>
<keyword evidence="6 10" id="KW-1133">Transmembrane helix</keyword>
<dbReference type="PANTHER" id="PTHR43099">
    <property type="entry name" value="UPF0053 PROTEIN YRKA"/>
    <property type="match status" value="1"/>
</dbReference>
<evidence type="ECO:0000256" key="5">
    <source>
        <dbReference type="ARBA" id="ARBA00022737"/>
    </source>
</evidence>
<keyword evidence="15" id="KW-1185">Reference proteome</keyword>
<dbReference type="SUPFAM" id="SSF56176">
    <property type="entry name" value="FAD-binding/transporter-associated domain-like"/>
    <property type="match status" value="1"/>
</dbReference>
<dbReference type="Gene3D" id="3.10.580.10">
    <property type="entry name" value="CBS-domain"/>
    <property type="match status" value="1"/>
</dbReference>
<dbReference type="PROSITE" id="PS51371">
    <property type="entry name" value="CBS"/>
    <property type="match status" value="2"/>
</dbReference>
<evidence type="ECO:0000259" key="13">
    <source>
        <dbReference type="PROSITE" id="PS51846"/>
    </source>
</evidence>
<evidence type="ECO:0000256" key="4">
    <source>
        <dbReference type="ARBA" id="ARBA00022692"/>
    </source>
</evidence>
<dbReference type="Pfam" id="PF00571">
    <property type="entry name" value="CBS"/>
    <property type="match status" value="2"/>
</dbReference>
<organism evidence="14 15">
    <name type="scientific">Armatimonas rosea</name>
    <dbReference type="NCBI Taxonomy" id="685828"/>
    <lineage>
        <taxon>Bacteria</taxon>
        <taxon>Bacillati</taxon>
        <taxon>Armatimonadota</taxon>
        <taxon>Armatimonadia</taxon>
        <taxon>Armatimonadales</taxon>
        <taxon>Armatimonadaceae</taxon>
        <taxon>Armatimonas</taxon>
    </lineage>
</organism>
<keyword evidence="4 10" id="KW-0812">Transmembrane</keyword>
<dbReference type="Gene3D" id="3.30.465.10">
    <property type="match status" value="1"/>
</dbReference>
<comment type="subcellular location">
    <subcellularLocation>
        <location evidence="1">Cell membrane</location>
        <topology evidence="1">Multi-pass membrane protein</topology>
    </subcellularLocation>
</comment>
<dbReference type="AlphaFoldDB" id="A0A7W9STV4"/>
<evidence type="ECO:0000256" key="3">
    <source>
        <dbReference type="ARBA" id="ARBA00022475"/>
    </source>
</evidence>
<dbReference type="Pfam" id="PF01595">
    <property type="entry name" value="CNNM"/>
    <property type="match status" value="1"/>
</dbReference>
<dbReference type="PROSITE" id="PS51846">
    <property type="entry name" value="CNNM"/>
    <property type="match status" value="1"/>
</dbReference>
<feature type="transmembrane region" description="Helical" evidence="11">
    <location>
        <begin position="67"/>
        <end position="91"/>
    </location>
</feature>
<feature type="domain" description="CBS" evidence="12">
    <location>
        <begin position="226"/>
        <end position="286"/>
    </location>
</feature>
<dbReference type="InterPro" id="IPR036318">
    <property type="entry name" value="FAD-bd_PCMH-like_sf"/>
</dbReference>
<evidence type="ECO:0000256" key="8">
    <source>
        <dbReference type="ARBA" id="ARBA00023136"/>
    </source>
</evidence>
<dbReference type="Pfam" id="PF03471">
    <property type="entry name" value="CorC_HlyC"/>
    <property type="match status" value="1"/>
</dbReference>
<evidence type="ECO:0000256" key="10">
    <source>
        <dbReference type="PROSITE-ProRule" id="PRU01193"/>
    </source>
</evidence>
<dbReference type="SUPFAM" id="SSF54631">
    <property type="entry name" value="CBS-domain pair"/>
    <property type="match status" value="1"/>
</dbReference>
<feature type="transmembrane region" description="Helical" evidence="11">
    <location>
        <begin position="112"/>
        <end position="132"/>
    </location>
</feature>
<dbReference type="InterPro" id="IPR000644">
    <property type="entry name" value="CBS_dom"/>
</dbReference>
<dbReference type="InterPro" id="IPR051676">
    <property type="entry name" value="UPF0053_domain"/>
</dbReference>
<evidence type="ECO:0000256" key="11">
    <source>
        <dbReference type="SAM" id="Phobius"/>
    </source>
</evidence>